<dbReference type="Pfam" id="PF10994">
    <property type="entry name" value="DUF2817"/>
    <property type="match status" value="1"/>
</dbReference>
<keyword evidence="2" id="KW-1185">Reference proteome</keyword>
<dbReference type="InterPro" id="IPR021259">
    <property type="entry name" value="DUF2817"/>
</dbReference>
<evidence type="ECO:0000313" key="1">
    <source>
        <dbReference type="EMBL" id="NMP25997.1"/>
    </source>
</evidence>
<name>A0A848MD19_9GAMM</name>
<accession>A0A848MD19</accession>
<gene>
    <name evidence="1" type="ORF">GW590_03800</name>
</gene>
<dbReference type="CDD" id="cd06233">
    <property type="entry name" value="M14-like"/>
    <property type="match status" value="1"/>
</dbReference>
<proteinExistence type="predicted"/>
<dbReference type="SUPFAM" id="SSF53187">
    <property type="entry name" value="Zn-dependent exopeptidases"/>
    <property type="match status" value="1"/>
</dbReference>
<dbReference type="AlphaFoldDB" id="A0A848MD19"/>
<protein>
    <submittedName>
        <fullName evidence="1">DUF2817 domain-containing protein</fullName>
    </submittedName>
</protein>
<evidence type="ECO:0000313" key="2">
    <source>
        <dbReference type="Proteomes" id="UP000585363"/>
    </source>
</evidence>
<reference evidence="1 2" key="1">
    <citation type="submission" date="2020-01" db="EMBL/GenBank/DDBJ databases">
        <authorList>
            <person name="Lee S.D."/>
        </authorList>
    </citation>
    <scope>NUCLEOTIDE SEQUENCE [LARGE SCALE GENOMIC DNA]</scope>
    <source>
        <strain evidence="1 2">SAP-1</strain>
    </source>
</reference>
<dbReference type="EMBL" id="JAADJU010000002">
    <property type="protein sequence ID" value="NMP25997.1"/>
    <property type="molecule type" value="Genomic_DNA"/>
</dbReference>
<dbReference type="Proteomes" id="UP000585363">
    <property type="component" value="Unassembled WGS sequence"/>
</dbReference>
<comment type="caution">
    <text evidence="1">The sequence shown here is derived from an EMBL/GenBank/DDBJ whole genome shotgun (WGS) entry which is preliminary data.</text>
</comment>
<dbReference type="RefSeq" id="WP_169401705.1">
    <property type="nucleotide sequence ID" value="NZ_JAADJU010000002.1"/>
</dbReference>
<reference evidence="1 2" key="2">
    <citation type="submission" date="2020-06" db="EMBL/GenBank/DDBJ databases">
        <title>Polyphasic characterization of a Rahnella strain isolated from tree sap.</title>
        <authorList>
            <person name="Kim I.S."/>
        </authorList>
    </citation>
    <scope>NUCLEOTIDE SEQUENCE [LARGE SCALE GENOMIC DNA]</scope>
    <source>
        <strain evidence="1 2">SAP-1</strain>
    </source>
</reference>
<sequence>MLQGYVQLPDFTEQREDFLSAAQQAGARVTSYPHPLAGPNGETLATDVAVLGNPLSPRLLVVVSGTHGVEGYYGSQCQIDWLKVNHANALPADTAVVMIHLINPWGTAHLRRVNEDNMDLNRNFVDFSQPLPDNAHYHALHDIYLSQDLNGPQRAAADDIIDNYAQGSGSGWGEVKKIVEAGQYHYADGIFFGGQQASWSNLTLGKIIAHHLSHAQAMISFDLHTGAGAYGHPMLMAIARQAYPMLQQARDIFGPWLYVLITGKNIGSDTGVTATATGYLSQFMLDNLPQTRLIQLVIECGTYDSETMHHLVRDDHWLHLYGDPQSTQGKRIKGELFEGFYPQDKDWQQLVKLRSQQIFSRAFNALSSL</sequence>
<dbReference type="Gene3D" id="3.40.630.10">
    <property type="entry name" value="Zn peptidases"/>
    <property type="match status" value="1"/>
</dbReference>
<organism evidence="1 2">
    <name type="scientific">Rouxiella aceris</name>
    <dbReference type="NCBI Taxonomy" id="2703884"/>
    <lineage>
        <taxon>Bacteria</taxon>
        <taxon>Pseudomonadati</taxon>
        <taxon>Pseudomonadota</taxon>
        <taxon>Gammaproteobacteria</taxon>
        <taxon>Enterobacterales</taxon>
        <taxon>Yersiniaceae</taxon>
        <taxon>Rouxiella</taxon>
    </lineage>
</organism>